<accession>A0ABW4NKN7</accession>
<comment type="catalytic activity">
    <reaction evidence="13 14">
        <text>L-lysyl-tRNA(Lys) + a 1,2-diacyl-sn-glycero-3-phospho-(1'-sn-glycerol) = a 1,2-diacyl-sn-glycero-3-phospho-1'-(3'-O-L-lysyl)-sn-glycerol + tRNA(Lys)</text>
        <dbReference type="Rhea" id="RHEA:10668"/>
        <dbReference type="Rhea" id="RHEA-COMP:9696"/>
        <dbReference type="Rhea" id="RHEA-COMP:9697"/>
        <dbReference type="ChEBI" id="CHEBI:64716"/>
        <dbReference type="ChEBI" id="CHEBI:75792"/>
        <dbReference type="ChEBI" id="CHEBI:78442"/>
        <dbReference type="ChEBI" id="CHEBI:78529"/>
        <dbReference type="EC" id="2.3.2.3"/>
    </reaction>
</comment>
<evidence type="ECO:0000256" key="6">
    <source>
        <dbReference type="ARBA" id="ARBA00022679"/>
    </source>
</evidence>
<feature type="domain" description="Phosphatidylglycerol lysyltransferase C-terminal" evidence="15">
    <location>
        <begin position="527"/>
        <end position="816"/>
    </location>
</feature>
<comment type="similarity">
    <text evidence="2 14">Belongs to the LPG synthase family.</text>
</comment>
<evidence type="ECO:0000256" key="5">
    <source>
        <dbReference type="ARBA" id="ARBA00022475"/>
    </source>
</evidence>
<feature type="transmembrane region" description="Helical" evidence="14">
    <location>
        <begin position="231"/>
        <end position="256"/>
    </location>
</feature>
<sequence>MTRAIQFIKEKQGLLKKLLSILILIAIIVLTRLEFKSIDILSLRSLLRSLSLTEQAIILLLGLAAFSFTAVYDIILSKYFKLALPLKETFKIGWTAQAFNNFIGFGGLTGTSLRFSLYKKKQVSDAIALKIGLSALVSPIVGVFMLVLLTIGNLGKLQGHKYGSLLLLICLYVPFYLFSGKLKLGRFIDEHSPFVYLTLKVKSFILLVSTIDWLAAALFFTYLVKLYESSLTYPIGILIYAISTIAGIASFLPGGIGTFDVACIYLFSQLNYDTNGVILSILIYRIVYYVVPWLVALFIMLIDFLREKTSLISRNVMMQIEVKALSFSVLFGGVVLILSVDTPDLVSRVHLLEEIVPKDAQNFSRITTLIIGILLIVLSKGLRERVKTIHHISIGLLLIGAVTCLIKGLDYEETLLMVFFAGFLFFARDYFTNQSMEHTKSSIAATIGLVTGLPLIYAGIYNATHGISFLHDTGAYSFVYLKENSWKFLVYEIVAVSIALLLQYSQSKRIVFTPVSEEDVTKFEVFIKKYPANEYTHLFYLKDKNVFYNSLNDVLFLYRPTGKYLLVLGDPIGNPEHFEDAVDELLRTAQKYNMSVNFYEVEGKNLELYSNQGFSFLKIGENAKVDLSDFSFKGKKNSDLRHIRNLYTTKNFQFEVVYPPYTESFQQTLKTISDEWLKGRKEHQFSLGFFDLEYLSREPVAILSNEKGIQAFASILPIANSQSISIDLMRFRNKAPSGTMDVLFISLFEWSKKSGYHSFNLGMAPLSNVGNEAYSHKKEKLVKYAYDFGNNIYRFHGLRSYKEKFHPEWSNVYIAYREEYKLISVLLALIKISN</sequence>
<dbReference type="InterPro" id="IPR051211">
    <property type="entry name" value="PG_lysyltransferase"/>
</dbReference>
<keyword evidence="8 14" id="KW-1133">Transmembrane helix</keyword>
<dbReference type="NCBIfam" id="NF033480">
    <property type="entry name" value="bifunc_MprF"/>
    <property type="match status" value="1"/>
</dbReference>
<keyword evidence="7 14" id="KW-0812">Transmembrane</keyword>
<keyword evidence="11 14" id="KW-0046">Antibiotic resistance</keyword>
<feature type="transmembrane region" description="Helical" evidence="14">
    <location>
        <begin position="276"/>
        <end position="302"/>
    </location>
</feature>
<reference evidence="17" key="1">
    <citation type="journal article" date="2019" name="Int. J. Syst. Evol. Microbiol.">
        <title>The Global Catalogue of Microorganisms (GCM) 10K type strain sequencing project: providing services to taxonomists for standard genome sequencing and annotation.</title>
        <authorList>
            <consortium name="The Broad Institute Genomics Platform"/>
            <consortium name="The Broad Institute Genome Sequencing Center for Infectious Disease"/>
            <person name="Wu L."/>
            <person name="Ma J."/>
        </authorList>
    </citation>
    <scope>NUCLEOTIDE SEQUENCE [LARGE SCALE GENOMIC DNA]</scope>
    <source>
        <strain evidence="17">KCTC 42143</strain>
    </source>
</reference>
<evidence type="ECO:0000256" key="8">
    <source>
        <dbReference type="ARBA" id="ARBA00022989"/>
    </source>
</evidence>
<evidence type="ECO:0000259" key="15">
    <source>
        <dbReference type="Pfam" id="PF09924"/>
    </source>
</evidence>
<keyword evidence="6 14" id="KW-0808">Transferase</keyword>
<dbReference type="Pfam" id="PF09924">
    <property type="entry name" value="LPG_synthase_C"/>
    <property type="match status" value="1"/>
</dbReference>
<evidence type="ECO:0000256" key="11">
    <source>
        <dbReference type="ARBA" id="ARBA00023251"/>
    </source>
</evidence>
<feature type="transmembrane region" description="Helical" evidence="14">
    <location>
        <begin position="163"/>
        <end position="184"/>
    </location>
</feature>
<feature type="transmembrane region" description="Helical" evidence="14">
    <location>
        <begin position="322"/>
        <end position="340"/>
    </location>
</feature>
<gene>
    <name evidence="14 16" type="primary">mprF</name>
    <name evidence="16" type="ORF">ACFSBK_02290</name>
</gene>
<comment type="caution">
    <text evidence="16">The sequence shown here is derived from an EMBL/GenBank/DDBJ whole genome shotgun (WGS) entry which is preliminary data.</text>
</comment>
<keyword evidence="17" id="KW-1185">Reference proteome</keyword>
<evidence type="ECO:0000313" key="17">
    <source>
        <dbReference type="Proteomes" id="UP001597285"/>
    </source>
</evidence>
<evidence type="ECO:0000256" key="13">
    <source>
        <dbReference type="ARBA" id="ARBA00047540"/>
    </source>
</evidence>
<dbReference type="Proteomes" id="UP001597285">
    <property type="component" value="Unassembled WGS sequence"/>
</dbReference>
<evidence type="ECO:0000256" key="12">
    <source>
        <dbReference type="ARBA" id="ARBA00031899"/>
    </source>
</evidence>
<evidence type="ECO:0000256" key="14">
    <source>
        <dbReference type="RuleBase" id="RU363042"/>
    </source>
</evidence>
<comment type="function">
    <text evidence="14">Catalyzes the transfer of a lysyl group from L-lysyl-tRNA(Lys) to membrane-bound phosphatidylglycerol (PG), which produces lysylphosphatidylglycerol (LPG), a major component of the bacterial membrane with a positive net charge. LPG synthesis contributes to bacterial virulence as it is involved in the resistance mechanism against cationic antimicrobial peptides (CAMP) produces by the host's immune system (defensins, cathelicidins) and by the competing microorganisms.</text>
</comment>
<feature type="transmembrane region" description="Helical" evidence="14">
    <location>
        <begin position="443"/>
        <end position="464"/>
    </location>
</feature>
<proteinExistence type="inferred from homology"/>
<dbReference type="InterPro" id="IPR024320">
    <property type="entry name" value="LPG_synthase_C"/>
</dbReference>
<feature type="transmembrane region" description="Helical" evidence="14">
    <location>
        <begin position="56"/>
        <end position="75"/>
    </location>
</feature>
<feature type="transmembrane region" description="Helical" evidence="14">
    <location>
        <begin position="204"/>
        <end position="224"/>
    </location>
</feature>
<keyword evidence="5" id="KW-1003">Cell membrane</keyword>
<dbReference type="RefSeq" id="WP_058919099.1">
    <property type="nucleotide sequence ID" value="NZ_JBHSQC010000015.1"/>
</dbReference>
<keyword evidence="9 14" id="KW-0443">Lipid metabolism</keyword>
<feature type="transmembrane region" description="Helical" evidence="14">
    <location>
        <begin position="127"/>
        <end position="151"/>
    </location>
</feature>
<evidence type="ECO:0000256" key="1">
    <source>
        <dbReference type="ARBA" id="ARBA00004651"/>
    </source>
</evidence>
<dbReference type="SUPFAM" id="SSF55729">
    <property type="entry name" value="Acyl-CoA N-acyltransferases (Nat)"/>
    <property type="match status" value="1"/>
</dbReference>
<evidence type="ECO:0000256" key="9">
    <source>
        <dbReference type="ARBA" id="ARBA00023098"/>
    </source>
</evidence>
<comment type="subcellular location">
    <subcellularLocation>
        <location evidence="1 14">Cell membrane</location>
        <topology evidence="1 14">Multi-pass membrane protein</topology>
    </subcellularLocation>
</comment>
<evidence type="ECO:0000256" key="3">
    <source>
        <dbReference type="ARBA" id="ARBA00012014"/>
    </source>
</evidence>
<feature type="transmembrane region" description="Helical" evidence="14">
    <location>
        <begin position="18"/>
        <end position="35"/>
    </location>
</feature>
<evidence type="ECO:0000313" key="16">
    <source>
        <dbReference type="EMBL" id="MFD1798688.1"/>
    </source>
</evidence>
<feature type="transmembrane region" description="Helical" evidence="14">
    <location>
        <begin position="415"/>
        <end position="431"/>
    </location>
</feature>
<evidence type="ECO:0000256" key="4">
    <source>
        <dbReference type="ARBA" id="ARBA00021546"/>
    </source>
</evidence>
<dbReference type="EC" id="2.3.2.3" evidence="3 14"/>
<dbReference type="PANTHER" id="PTHR34697">
    <property type="entry name" value="PHOSPHATIDYLGLYCEROL LYSYLTRANSFERASE"/>
    <property type="match status" value="1"/>
</dbReference>
<dbReference type="Pfam" id="PF03706">
    <property type="entry name" value="LPG_synthase_TM"/>
    <property type="match status" value="1"/>
</dbReference>
<organism evidence="16 17">
    <name type="scientific">Carnobacterium antarcticum</name>
    <dbReference type="NCBI Taxonomy" id="2126436"/>
    <lineage>
        <taxon>Bacteria</taxon>
        <taxon>Bacillati</taxon>
        <taxon>Bacillota</taxon>
        <taxon>Bacilli</taxon>
        <taxon>Lactobacillales</taxon>
        <taxon>Carnobacteriaceae</taxon>
        <taxon>Carnobacterium</taxon>
    </lineage>
</organism>
<dbReference type="EMBL" id="JBHUFF010000008">
    <property type="protein sequence ID" value="MFD1798688.1"/>
    <property type="molecule type" value="Genomic_DNA"/>
</dbReference>
<keyword evidence="10 14" id="KW-0472">Membrane</keyword>
<name>A0ABW4NKN7_9LACT</name>
<dbReference type="InterPro" id="IPR016181">
    <property type="entry name" value="Acyl_CoA_acyltransferase"/>
</dbReference>
<dbReference type="InterPro" id="IPR022791">
    <property type="entry name" value="L-PG_synthase/AglD"/>
</dbReference>
<dbReference type="PANTHER" id="PTHR34697:SF2">
    <property type="entry name" value="PHOSPHATIDYLGLYCEROL LYSYLTRANSFERASE"/>
    <property type="match status" value="1"/>
</dbReference>
<evidence type="ECO:0000256" key="2">
    <source>
        <dbReference type="ARBA" id="ARBA00008627"/>
    </source>
</evidence>
<evidence type="ECO:0000256" key="7">
    <source>
        <dbReference type="ARBA" id="ARBA00022692"/>
    </source>
</evidence>
<protein>
    <recommendedName>
        <fullName evidence="4 14">Phosphatidylglycerol lysyltransferase</fullName>
        <ecNumber evidence="3 14">2.3.2.3</ecNumber>
    </recommendedName>
    <alternativeName>
        <fullName evidence="12 14">Lysylphosphatidylglycerol synthase</fullName>
    </alternativeName>
</protein>
<evidence type="ECO:0000256" key="10">
    <source>
        <dbReference type="ARBA" id="ARBA00023136"/>
    </source>
</evidence>
<feature type="transmembrane region" description="Helical" evidence="14">
    <location>
        <begin position="390"/>
        <end position="409"/>
    </location>
</feature>
<feature type="transmembrane region" description="Helical" evidence="14">
    <location>
        <begin position="360"/>
        <end position="378"/>
    </location>
</feature>